<evidence type="ECO:0000256" key="3">
    <source>
        <dbReference type="ARBA" id="ARBA00022989"/>
    </source>
</evidence>
<keyword evidence="4 5" id="KW-0472">Membrane</keyword>
<evidence type="ECO:0000256" key="1">
    <source>
        <dbReference type="ARBA" id="ARBA00004141"/>
    </source>
</evidence>
<dbReference type="PANTHER" id="PTHR37422:SF13">
    <property type="entry name" value="LIPOPOLYSACCHARIDE BIOSYNTHESIS PROTEIN PA4999-RELATED"/>
    <property type="match status" value="1"/>
</dbReference>
<dbReference type="InterPro" id="IPR051533">
    <property type="entry name" value="WaaL-like"/>
</dbReference>
<evidence type="ECO:0000313" key="8">
    <source>
        <dbReference type="Proteomes" id="UP000075320"/>
    </source>
</evidence>
<dbReference type="AlphaFoldDB" id="A0A150WL64"/>
<comment type="subcellular location">
    <subcellularLocation>
        <location evidence="1">Membrane</location>
        <topology evidence="1">Multi-pass membrane protein</topology>
    </subcellularLocation>
</comment>
<keyword evidence="2 5" id="KW-0812">Transmembrane</keyword>
<feature type="transmembrane region" description="Helical" evidence="5">
    <location>
        <begin position="215"/>
        <end position="232"/>
    </location>
</feature>
<dbReference type="GO" id="GO:0016020">
    <property type="term" value="C:membrane"/>
    <property type="evidence" value="ECO:0007669"/>
    <property type="project" value="UniProtKB-SubCell"/>
</dbReference>
<keyword evidence="8" id="KW-1185">Reference proteome</keyword>
<gene>
    <name evidence="7" type="ORF">AZI86_11115</name>
</gene>
<feature type="transmembrane region" description="Helical" evidence="5">
    <location>
        <begin position="12"/>
        <end position="28"/>
    </location>
</feature>
<feature type="transmembrane region" description="Helical" evidence="5">
    <location>
        <begin position="59"/>
        <end position="78"/>
    </location>
</feature>
<evidence type="ECO:0000256" key="5">
    <source>
        <dbReference type="SAM" id="Phobius"/>
    </source>
</evidence>
<sequence>MKLSQNKERIRGIASFLLALILILPISMFEISGLQIPLSDIAVCFGGFFFLTKIGRLETLIFCLAVLMSFLAVFVIAIEHYGFLQIRPVLSVFFFYKPILGYFLAISVIKDKQTFEQILKWAQLLIFLFVVVVIFSVHAEYDGLFRDRMSVLQGDFFNLPLYAAFGVNSLASFYFLMAAVSILAAAMQFRSWQGALGLVNLVLLSYLIFNSASREALLAMMVFIFCVMGLFLRRTPKVLVGVVFIFGTALVLFFTSDYVGRVWAHKIDQIVTALERMDLDMLSSGRIGLYKIALQQWSKNILVGTGFHGFQLFIQDIPGIGYPAGLSPHNLYITALWKMGLVGFVPYVCFLYLILKKSFSVDVPAGYKYVFISLCIAVLLVLNGVWEIFMVANFGTLFFFLLGAFVKLNENKLW</sequence>
<evidence type="ECO:0000256" key="2">
    <source>
        <dbReference type="ARBA" id="ARBA00022692"/>
    </source>
</evidence>
<feature type="transmembrane region" description="Helical" evidence="5">
    <location>
        <begin position="331"/>
        <end position="354"/>
    </location>
</feature>
<dbReference type="EMBL" id="LUKE01000002">
    <property type="protein sequence ID" value="KYG64749.1"/>
    <property type="molecule type" value="Genomic_DNA"/>
</dbReference>
<evidence type="ECO:0000259" key="6">
    <source>
        <dbReference type="Pfam" id="PF04932"/>
    </source>
</evidence>
<feature type="transmembrane region" description="Helical" evidence="5">
    <location>
        <begin position="192"/>
        <end position="209"/>
    </location>
</feature>
<evidence type="ECO:0000256" key="4">
    <source>
        <dbReference type="ARBA" id="ARBA00023136"/>
    </source>
</evidence>
<keyword evidence="3 5" id="KW-1133">Transmembrane helix</keyword>
<dbReference type="PANTHER" id="PTHR37422">
    <property type="entry name" value="TEICHURONIC ACID BIOSYNTHESIS PROTEIN TUAE"/>
    <property type="match status" value="1"/>
</dbReference>
<feature type="domain" description="O-antigen ligase-related" evidence="6">
    <location>
        <begin position="200"/>
        <end position="347"/>
    </location>
</feature>
<comment type="caution">
    <text evidence="7">The sequence shown here is derived from an EMBL/GenBank/DDBJ whole genome shotgun (WGS) entry which is preliminary data.</text>
</comment>
<feature type="transmembrane region" description="Helical" evidence="5">
    <location>
        <begin position="239"/>
        <end position="256"/>
    </location>
</feature>
<dbReference type="InterPro" id="IPR007016">
    <property type="entry name" value="O-antigen_ligase-rel_domated"/>
</dbReference>
<dbReference type="OrthoDB" id="6764644at2"/>
<name>A0A150WL64_BDEBC</name>
<dbReference type="RefSeq" id="WP_061835260.1">
    <property type="nucleotide sequence ID" value="NZ_LUKE01000002.1"/>
</dbReference>
<feature type="transmembrane region" description="Helical" evidence="5">
    <location>
        <begin position="90"/>
        <end position="109"/>
    </location>
</feature>
<reference evidence="7 8" key="1">
    <citation type="submission" date="2016-03" db="EMBL/GenBank/DDBJ databases">
        <authorList>
            <person name="Ploux O."/>
        </authorList>
    </citation>
    <scope>NUCLEOTIDE SEQUENCE [LARGE SCALE GENOMIC DNA]</scope>
    <source>
        <strain evidence="7 8">R0</strain>
    </source>
</reference>
<dbReference type="Pfam" id="PF04932">
    <property type="entry name" value="Wzy_C"/>
    <property type="match status" value="1"/>
</dbReference>
<accession>A0A150WL64</accession>
<protein>
    <recommendedName>
        <fullName evidence="6">O-antigen ligase-related domain-containing protein</fullName>
    </recommendedName>
</protein>
<proteinExistence type="predicted"/>
<feature type="transmembrane region" description="Helical" evidence="5">
    <location>
        <begin position="159"/>
        <end position="185"/>
    </location>
</feature>
<feature type="transmembrane region" description="Helical" evidence="5">
    <location>
        <begin position="366"/>
        <end position="382"/>
    </location>
</feature>
<evidence type="ECO:0000313" key="7">
    <source>
        <dbReference type="EMBL" id="KYG64749.1"/>
    </source>
</evidence>
<dbReference type="Proteomes" id="UP000075320">
    <property type="component" value="Unassembled WGS sequence"/>
</dbReference>
<organism evidence="7 8">
    <name type="scientific">Bdellovibrio bacteriovorus</name>
    <dbReference type="NCBI Taxonomy" id="959"/>
    <lineage>
        <taxon>Bacteria</taxon>
        <taxon>Pseudomonadati</taxon>
        <taxon>Bdellovibrionota</taxon>
        <taxon>Bdellovibrionia</taxon>
        <taxon>Bdellovibrionales</taxon>
        <taxon>Pseudobdellovibrionaceae</taxon>
        <taxon>Bdellovibrio</taxon>
    </lineage>
</organism>
<feature type="transmembrane region" description="Helical" evidence="5">
    <location>
        <begin position="121"/>
        <end position="139"/>
    </location>
</feature>
<feature type="transmembrane region" description="Helical" evidence="5">
    <location>
        <begin position="34"/>
        <end position="52"/>
    </location>
</feature>